<organism evidence="5 6">
    <name type="scientific">Fusarium longipes</name>
    <dbReference type="NCBI Taxonomy" id="694270"/>
    <lineage>
        <taxon>Eukaryota</taxon>
        <taxon>Fungi</taxon>
        <taxon>Dikarya</taxon>
        <taxon>Ascomycota</taxon>
        <taxon>Pezizomycotina</taxon>
        <taxon>Sordariomycetes</taxon>
        <taxon>Hypocreomycetidae</taxon>
        <taxon>Hypocreales</taxon>
        <taxon>Nectriaceae</taxon>
        <taxon>Fusarium</taxon>
    </lineage>
</organism>
<dbReference type="STRING" id="694270.A0A395RW12"/>
<gene>
    <name evidence="5" type="ORF">FLONG3_9613</name>
</gene>
<keyword evidence="6" id="KW-1185">Reference proteome</keyword>
<protein>
    <submittedName>
        <fullName evidence="5">Zinc knuckle</fullName>
    </submittedName>
</protein>
<sequence length="774" mass="87972">MVLKPGRKAHDPKSWRPISLLSTPSKLLERALAQAMLAALKAVDFDSLEQFEKIPARQFGMKTTTQALQFLLDTVYSALFRGKRVTILGLDMSGAYNGVFRDFLIQEMYRKSFDPQVIEFIRSLLSDRTANFRMPGLLSGTFGLNTGIPQGSPLSPLLFFIYSAVMLEHLDIKPRGGKVMSTAFAFVDDFYLISVSDSYKDNCEELKRLHGVTVPNIEELGDHELQEYRGTIIGIGNAIDMEFEPLKYYLMHFCKSYHGRPMGHDMVPSIPGFEKSPTDSMTILGVEVSCDLSWNNHINAIITKVRKRMGHLSRLSGRTWGPTVKTMRDLFLTKIRPVFTYACGAWFIRKSRHEGMIAKQITNGQMENLEKTHNFCLRQMSGAFGTTGGEILEKEFFIPNIWTVLHTQANVQRARSFLATDQRWRPSRITRAVRKCYVGLRKTTPRNPYIDLDLDACRFIFNARIALENRFINQRKPGEDKEYWADPKKRDKTVTNFIKMSALEDCRTRWNDYVLGRSIRKMGASIDMKPPVLPPALKEPWGKNSLGYYNNMSRAHSTILLHCRTEAIGLKAHVSKVCSKKDKELVKSPFCDCSSAHRRYRQTPFHLFTECSRLSAARQLLWHKTRHLCYEDLLTRNSKLAADWALQYFDIEAFDSARSKHKSTMFPPIEGIIPERPTQGDAEYDAMFTVHLRRRMLMGGSNDAAARSAGGKTWSSPGDSFARSARTNNISAGQRHSPRNANTSSQSSSSPVSQRPARGTGSRRGSARRNLPRR</sequence>
<reference evidence="5 6" key="1">
    <citation type="journal article" date="2018" name="PLoS Pathog.">
        <title>Evolution of structural diversity of trichothecenes, a family of toxins produced by plant pathogenic and entomopathogenic fungi.</title>
        <authorList>
            <person name="Proctor R.H."/>
            <person name="McCormick S.P."/>
            <person name="Kim H.S."/>
            <person name="Cardoza R.E."/>
            <person name="Stanley A.M."/>
            <person name="Lindo L."/>
            <person name="Kelly A."/>
            <person name="Brown D.W."/>
            <person name="Lee T."/>
            <person name="Vaughan M.M."/>
            <person name="Alexander N.J."/>
            <person name="Busman M."/>
            <person name="Gutierrez S."/>
        </authorList>
    </citation>
    <scope>NUCLEOTIDE SEQUENCE [LARGE SCALE GENOMIC DNA]</scope>
    <source>
        <strain evidence="5 6">NRRL 20695</strain>
    </source>
</reference>
<evidence type="ECO:0000256" key="3">
    <source>
        <dbReference type="SAM" id="MobiDB-lite"/>
    </source>
</evidence>
<evidence type="ECO:0000256" key="1">
    <source>
        <dbReference type="ARBA" id="ARBA00004173"/>
    </source>
</evidence>
<dbReference type="Proteomes" id="UP000266234">
    <property type="component" value="Unassembled WGS sequence"/>
</dbReference>
<dbReference type="EMBL" id="PXOG01000254">
    <property type="protein sequence ID" value="RGP64340.1"/>
    <property type="molecule type" value="Genomic_DNA"/>
</dbReference>
<dbReference type="SUPFAM" id="SSF56672">
    <property type="entry name" value="DNA/RNA polymerases"/>
    <property type="match status" value="1"/>
</dbReference>
<accession>A0A395RW12</accession>
<name>A0A395RW12_9HYPO</name>
<feature type="region of interest" description="Disordered" evidence="3">
    <location>
        <begin position="702"/>
        <end position="774"/>
    </location>
</feature>
<dbReference type="AlphaFoldDB" id="A0A395RW12"/>
<comment type="caution">
    <text evidence="5">The sequence shown here is derived from an EMBL/GenBank/DDBJ whole genome shotgun (WGS) entry which is preliminary data.</text>
</comment>
<evidence type="ECO:0000313" key="6">
    <source>
        <dbReference type="Proteomes" id="UP000266234"/>
    </source>
</evidence>
<dbReference type="OrthoDB" id="4842715at2759"/>
<evidence type="ECO:0000256" key="2">
    <source>
        <dbReference type="ARBA" id="ARBA00023128"/>
    </source>
</evidence>
<feature type="compositionally biased region" description="Basic residues" evidence="3">
    <location>
        <begin position="765"/>
        <end position="774"/>
    </location>
</feature>
<feature type="domain" description="Reverse transcriptase" evidence="4">
    <location>
        <begin position="1"/>
        <end position="239"/>
    </location>
</feature>
<dbReference type="InterPro" id="IPR000477">
    <property type="entry name" value="RT_dom"/>
</dbReference>
<evidence type="ECO:0000259" key="4">
    <source>
        <dbReference type="PROSITE" id="PS50878"/>
    </source>
</evidence>
<proteinExistence type="predicted"/>
<dbReference type="GO" id="GO:0005739">
    <property type="term" value="C:mitochondrion"/>
    <property type="evidence" value="ECO:0007669"/>
    <property type="project" value="UniProtKB-SubCell"/>
</dbReference>
<dbReference type="PANTHER" id="PTHR33481:SF1">
    <property type="entry name" value="ENDONUCLEASE_EXONUCLEASE_PHOSPHATASE DOMAIN-CONTAINING PROTEIN-RELATED"/>
    <property type="match status" value="1"/>
</dbReference>
<feature type="compositionally biased region" description="Low complexity" evidence="3">
    <location>
        <begin position="739"/>
        <end position="764"/>
    </location>
</feature>
<dbReference type="PANTHER" id="PTHR33481">
    <property type="entry name" value="REVERSE TRANSCRIPTASE"/>
    <property type="match status" value="1"/>
</dbReference>
<dbReference type="Pfam" id="PF00078">
    <property type="entry name" value="RVT_1"/>
    <property type="match status" value="1"/>
</dbReference>
<evidence type="ECO:0000313" key="5">
    <source>
        <dbReference type="EMBL" id="RGP64340.1"/>
    </source>
</evidence>
<comment type="subcellular location">
    <subcellularLocation>
        <location evidence="1">Mitochondrion</location>
    </subcellularLocation>
</comment>
<feature type="compositionally biased region" description="Polar residues" evidence="3">
    <location>
        <begin position="725"/>
        <end position="734"/>
    </location>
</feature>
<dbReference type="InterPro" id="IPR043502">
    <property type="entry name" value="DNA/RNA_pol_sf"/>
</dbReference>
<keyword evidence="2" id="KW-0496">Mitochondrion</keyword>
<dbReference type="PROSITE" id="PS50878">
    <property type="entry name" value="RT_POL"/>
    <property type="match status" value="1"/>
</dbReference>